<evidence type="ECO:0000256" key="17">
    <source>
        <dbReference type="PIRNR" id="PIRNR000732"/>
    </source>
</evidence>
<dbReference type="OrthoDB" id="9765468at2"/>
<dbReference type="GO" id="GO:0005737">
    <property type="term" value="C:cytoplasm"/>
    <property type="evidence" value="ECO:0007669"/>
    <property type="project" value="UniProtKB-SubCell"/>
</dbReference>
<feature type="active site" description="Tele-phosphohistidine intermediate" evidence="18">
    <location>
        <position position="187"/>
    </location>
</feature>
<evidence type="ECO:0000259" key="22">
    <source>
        <dbReference type="Pfam" id="PF02896"/>
    </source>
</evidence>
<name>A0A1G6AAP1_EUBOX</name>
<dbReference type="GO" id="GO:0009401">
    <property type="term" value="P:phosphoenolpyruvate-dependent sugar phosphotransferase system"/>
    <property type="evidence" value="ECO:0007669"/>
    <property type="project" value="UniProtKB-KW"/>
</dbReference>
<evidence type="ECO:0000256" key="13">
    <source>
        <dbReference type="ARBA" id="ARBA00022723"/>
    </source>
</evidence>
<evidence type="ECO:0000256" key="6">
    <source>
        <dbReference type="ARBA" id="ARBA00012232"/>
    </source>
</evidence>
<evidence type="ECO:0000256" key="1">
    <source>
        <dbReference type="ARBA" id="ARBA00000683"/>
    </source>
</evidence>
<dbReference type="SUPFAM" id="SSF51621">
    <property type="entry name" value="Phosphoenolpyruvate/pyruvate domain"/>
    <property type="match status" value="1"/>
</dbReference>
<evidence type="ECO:0000256" key="2">
    <source>
        <dbReference type="ARBA" id="ARBA00001946"/>
    </source>
</evidence>
<protein>
    <recommendedName>
        <fullName evidence="7 17">Phosphoenolpyruvate-protein phosphotransferase</fullName>
        <ecNumber evidence="6 17">2.7.3.9</ecNumber>
    </recommendedName>
    <alternativeName>
        <fullName evidence="16 17">Phosphotransferase system, enzyme I</fullName>
    </alternativeName>
</protein>
<feature type="binding site" evidence="19">
    <location>
        <begin position="453"/>
        <end position="454"/>
    </location>
    <ligand>
        <name>phosphoenolpyruvate</name>
        <dbReference type="ChEBI" id="CHEBI:58702"/>
    </ligand>
</feature>
<gene>
    <name evidence="24" type="ORF">SAMN02910417_00359</name>
</gene>
<dbReference type="InterPro" id="IPR050499">
    <property type="entry name" value="PEP-utilizing_PTS_enzyme"/>
</dbReference>
<evidence type="ECO:0000313" key="25">
    <source>
        <dbReference type="Proteomes" id="UP000199228"/>
    </source>
</evidence>
<dbReference type="Proteomes" id="UP000199228">
    <property type="component" value="Unassembled WGS sequence"/>
</dbReference>
<evidence type="ECO:0000256" key="12">
    <source>
        <dbReference type="ARBA" id="ARBA00022683"/>
    </source>
</evidence>
<evidence type="ECO:0000256" key="19">
    <source>
        <dbReference type="PIRSR" id="PIRSR000732-2"/>
    </source>
</evidence>
<evidence type="ECO:0000256" key="15">
    <source>
        <dbReference type="ARBA" id="ARBA00022842"/>
    </source>
</evidence>
<feature type="domain" description="Phosphotransferase system enzyme I N-terminal" evidence="23">
    <location>
        <begin position="4"/>
        <end position="124"/>
    </location>
</feature>
<dbReference type="Pfam" id="PF02896">
    <property type="entry name" value="PEP-utilizers_C"/>
    <property type="match status" value="1"/>
</dbReference>
<dbReference type="SUPFAM" id="SSF47831">
    <property type="entry name" value="Enzyme I of the PEP:sugar phosphotransferase system HPr-binding (sub)domain"/>
    <property type="match status" value="1"/>
</dbReference>
<feature type="binding site" evidence="19">
    <location>
        <position position="330"/>
    </location>
    <ligand>
        <name>phosphoenolpyruvate</name>
        <dbReference type="ChEBI" id="CHEBI:58702"/>
    </ligand>
</feature>
<dbReference type="RefSeq" id="WP_090171627.1">
    <property type="nucleotide sequence ID" value="NZ_FMXR01000005.1"/>
</dbReference>
<dbReference type="EC" id="2.7.3.9" evidence="6 17"/>
<proteinExistence type="inferred from homology"/>
<dbReference type="PROSITE" id="PS00742">
    <property type="entry name" value="PEP_ENZYMES_2"/>
    <property type="match status" value="1"/>
</dbReference>
<comment type="subcellular location">
    <subcellularLocation>
        <location evidence="4 17">Cytoplasm</location>
    </subcellularLocation>
</comment>
<dbReference type="PIRSF" id="PIRSF000732">
    <property type="entry name" value="PTS_enzyme_I"/>
    <property type="match status" value="1"/>
</dbReference>
<dbReference type="GO" id="GO:0046872">
    <property type="term" value="F:metal ion binding"/>
    <property type="evidence" value="ECO:0007669"/>
    <property type="project" value="UniProtKB-KW"/>
</dbReference>
<keyword evidence="14 17" id="KW-0418">Kinase</keyword>
<dbReference type="InterPro" id="IPR036637">
    <property type="entry name" value="Phosphohistidine_dom_sf"/>
</dbReference>
<keyword evidence="8 17" id="KW-0813">Transport</keyword>
<dbReference type="InterPro" id="IPR006318">
    <property type="entry name" value="PTS_EI-like"/>
</dbReference>
<dbReference type="EMBL" id="FMXR01000005">
    <property type="protein sequence ID" value="SDB05481.1"/>
    <property type="molecule type" value="Genomic_DNA"/>
</dbReference>
<keyword evidence="9 17" id="KW-0963">Cytoplasm</keyword>
<feature type="binding site" evidence="20">
    <location>
        <position position="454"/>
    </location>
    <ligand>
        <name>Mg(2+)</name>
        <dbReference type="ChEBI" id="CHEBI:18420"/>
    </ligand>
</feature>
<evidence type="ECO:0000256" key="7">
    <source>
        <dbReference type="ARBA" id="ARBA00016544"/>
    </source>
</evidence>
<comment type="cofactor">
    <cofactor evidence="2 17 20">
        <name>Mg(2+)</name>
        <dbReference type="ChEBI" id="CHEBI:18420"/>
    </cofactor>
</comment>
<dbReference type="InterPro" id="IPR023151">
    <property type="entry name" value="PEP_util_CS"/>
</dbReference>
<dbReference type="PANTHER" id="PTHR46244:SF3">
    <property type="entry name" value="PHOSPHOENOLPYRUVATE-PROTEIN PHOSPHOTRANSFERASE"/>
    <property type="match status" value="1"/>
</dbReference>
<keyword evidence="10 17" id="KW-0762">Sugar transport</keyword>
<dbReference type="InterPro" id="IPR036618">
    <property type="entry name" value="PtsI_HPr-bd_sf"/>
</dbReference>
<dbReference type="AlphaFoldDB" id="A0A1G6AAP1"/>
<keyword evidence="13 17" id="KW-0479">Metal-binding</keyword>
<evidence type="ECO:0000259" key="23">
    <source>
        <dbReference type="Pfam" id="PF05524"/>
    </source>
</evidence>
<dbReference type="SUPFAM" id="SSF52009">
    <property type="entry name" value="Phosphohistidine domain"/>
    <property type="match status" value="1"/>
</dbReference>
<dbReference type="InterPro" id="IPR008731">
    <property type="entry name" value="PTS_EIN"/>
</dbReference>
<dbReference type="GO" id="GO:0008965">
    <property type="term" value="F:phosphoenolpyruvate-protein phosphotransferase activity"/>
    <property type="evidence" value="ECO:0007669"/>
    <property type="project" value="UniProtKB-EC"/>
</dbReference>
<dbReference type="Gene3D" id="1.10.274.10">
    <property type="entry name" value="PtsI, HPr-binding domain"/>
    <property type="match status" value="1"/>
</dbReference>
<dbReference type="Gene3D" id="3.50.30.10">
    <property type="entry name" value="Phosphohistidine domain"/>
    <property type="match status" value="1"/>
</dbReference>
<evidence type="ECO:0000256" key="18">
    <source>
        <dbReference type="PIRSR" id="PIRSR000732-1"/>
    </source>
</evidence>
<organism evidence="24 25">
    <name type="scientific">Eubacterium oxidoreducens</name>
    <dbReference type="NCBI Taxonomy" id="1732"/>
    <lineage>
        <taxon>Bacteria</taxon>
        <taxon>Bacillati</taxon>
        <taxon>Bacillota</taxon>
        <taxon>Clostridia</taxon>
        <taxon>Eubacteriales</taxon>
        <taxon>Eubacteriaceae</taxon>
        <taxon>Eubacterium</taxon>
    </lineage>
</organism>
<evidence type="ECO:0000256" key="14">
    <source>
        <dbReference type="ARBA" id="ARBA00022777"/>
    </source>
</evidence>
<evidence type="ECO:0000259" key="21">
    <source>
        <dbReference type="Pfam" id="PF00391"/>
    </source>
</evidence>
<evidence type="ECO:0000256" key="5">
    <source>
        <dbReference type="ARBA" id="ARBA00007837"/>
    </source>
</evidence>
<dbReference type="InterPro" id="IPR024692">
    <property type="entry name" value="PTS_EI"/>
</dbReference>
<sequence length="591" mass="65560">MKTKGVGASAGIGIGKVVKIHTSKPDLSTIVVESEREELARFEKGSKKFIQKMQHLSAKTEKKLGKEHAAIFDSQIMLLKDEELQEKVREAIAKGSSASQAVYDVTQYYAQKLAKVDNPFIRQRAADALELQEGMIKILFGMQDTSGLKQTEPTILVLDELTPTIAAQLDTTYIVGIVTEKGGFYGHALILARQMAVPVIFGKKNAMSVIPDGSLLAIDGISGELEWNPPKKALARWREKEQDWLRHQDLLSSFRTKPSVGRDGRSYQIMANINSVEEAGMAAEIGADGIGLFRTEFLFLERTKIPSEEEQFQAYLQVSELMKDKPVTIRTLDVGGDKPISYLHLPVEANPYLGYRAIRYGLEHPGEFKIQLRAILRAGAQHRNLSIMIPFITSVEEVRKTKELVEECKKELREQGIAFDENCRLGIMIETPSAALMARELAQEVSFFSIGTNDLTQYVLSCDRSNASVAGIYSAFQPAVLRAIGMTIEAANEAGIEVSMCGEAAASAPMIAILSGWGLTRLSVGLNSVWYVRERVTNVTKEEGQQLARKVSVARTHQEVMDIVKNKKSTMILDKTEQNKENEENGYVENL</sequence>
<dbReference type="InterPro" id="IPR008279">
    <property type="entry name" value="PEP-util_enz_mobile_dom"/>
</dbReference>
<feature type="active site" description="Proton donor" evidence="18">
    <location>
        <position position="501"/>
    </location>
</feature>
<evidence type="ECO:0000256" key="11">
    <source>
        <dbReference type="ARBA" id="ARBA00022679"/>
    </source>
</evidence>
<dbReference type="InterPro" id="IPR015813">
    <property type="entry name" value="Pyrv/PenolPyrv_kinase-like_dom"/>
</dbReference>
<dbReference type="Gene3D" id="3.20.20.60">
    <property type="entry name" value="Phosphoenolpyruvate-binding domains"/>
    <property type="match status" value="1"/>
</dbReference>
<dbReference type="PANTHER" id="PTHR46244">
    <property type="entry name" value="PHOSPHOENOLPYRUVATE-PROTEIN PHOSPHOTRANSFERASE"/>
    <property type="match status" value="1"/>
</dbReference>
<evidence type="ECO:0000256" key="9">
    <source>
        <dbReference type="ARBA" id="ARBA00022490"/>
    </source>
</evidence>
<feature type="domain" description="PEP-utilising enzyme C-terminal" evidence="22">
    <location>
        <begin position="252"/>
        <end position="539"/>
    </location>
</feature>
<evidence type="ECO:0000256" key="3">
    <source>
        <dbReference type="ARBA" id="ARBA00002728"/>
    </source>
</evidence>
<feature type="binding site" evidence="19">
    <location>
        <position position="464"/>
    </location>
    <ligand>
        <name>phosphoenolpyruvate</name>
        <dbReference type="ChEBI" id="CHEBI:58702"/>
    </ligand>
</feature>
<dbReference type="NCBIfam" id="TIGR01417">
    <property type="entry name" value="PTS_I_fam"/>
    <property type="match status" value="1"/>
</dbReference>
<comment type="catalytic activity">
    <reaction evidence="1 17">
        <text>L-histidyl-[protein] + phosphoenolpyruvate = N(pros)-phospho-L-histidyl-[protein] + pyruvate</text>
        <dbReference type="Rhea" id="RHEA:23880"/>
        <dbReference type="Rhea" id="RHEA-COMP:9745"/>
        <dbReference type="Rhea" id="RHEA-COMP:9746"/>
        <dbReference type="ChEBI" id="CHEBI:15361"/>
        <dbReference type="ChEBI" id="CHEBI:29979"/>
        <dbReference type="ChEBI" id="CHEBI:58702"/>
        <dbReference type="ChEBI" id="CHEBI:64837"/>
        <dbReference type="EC" id="2.7.3.9"/>
    </reaction>
</comment>
<comment type="similarity">
    <text evidence="5 17">Belongs to the PEP-utilizing enzyme family.</text>
</comment>
<evidence type="ECO:0000256" key="20">
    <source>
        <dbReference type="PIRSR" id="PIRSR000732-3"/>
    </source>
</evidence>
<dbReference type="InterPro" id="IPR040442">
    <property type="entry name" value="Pyrv_kinase-like_dom_sf"/>
</dbReference>
<dbReference type="GO" id="GO:0016301">
    <property type="term" value="F:kinase activity"/>
    <property type="evidence" value="ECO:0007669"/>
    <property type="project" value="UniProtKB-KW"/>
</dbReference>
<feature type="binding site" evidence="20">
    <location>
        <position position="430"/>
    </location>
    <ligand>
        <name>Mg(2+)</name>
        <dbReference type="ChEBI" id="CHEBI:18420"/>
    </ligand>
</feature>
<keyword evidence="12 17" id="KW-0598">Phosphotransferase system</keyword>
<dbReference type="Pfam" id="PF00391">
    <property type="entry name" value="PEP-utilizers"/>
    <property type="match status" value="1"/>
</dbReference>
<keyword evidence="25" id="KW-1185">Reference proteome</keyword>
<evidence type="ECO:0000256" key="4">
    <source>
        <dbReference type="ARBA" id="ARBA00004496"/>
    </source>
</evidence>
<evidence type="ECO:0000256" key="8">
    <source>
        <dbReference type="ARBA" id="ARBA00022448"/>
    </source>
</evidence>
<evidence type="ECO:0000313" key="24">
    <source>
        <dbReference type="EMBL" id="SDB05481.1"/>
    </source>
</evidence>
<dbReference type="InterPro" id="IPR000121">
    <property type="entry name" value="PEP_util_C"/>
</dbReference>
<dbReference type="PRINTS" id="PR01736">
    <property type="entry name" value="PHPHTRNFRASE"/>
</dbReference>
<dbReference type="STRING" id="1732.SAMN02910417_00359"/>
<keyword evidence="15 17" id="KW-0460">Magnesium</keyword>
<evidence type="ECO:0000256" key="10">
    <source>
        <dbReference type="ARBA" id="ARBA00022597"/>
    </source>
</evidence>
<reference evidence="24 25" key="1">
    <citation type="submission" date="2016-10" db="EMBL/GenBank/DDBJ databases">
        <authorList>
            <person name="de Groot N.N."/>
        </authorList>
    </citation>
    <scope>NUCLEOTIDE SEQUENCE [LARGE SCALE GENOMIC DNA]</scope>
    <source>
        <strain evidence="24 25">DSM 3217</strain>
    </source>
</reference>
<dbReference type="Pfam" id="PF05524">
    <property type="entry name" value="PEP-utilisers_N"/>
    <property type="match status" value="1"/>
</dbReference>
<keyword evidence="11 17" id="KW-0808">Transferase</keyword>
<feature type="binding site" evidence="19">
    <location>
        <position position="294"/>
    </location>
    <ligand>
        <name>phosphoenolpyruvate</name>
        <dbReference type="ChEBI" id="CHEBI:58702"/>
    </ligand>
</feature>
<evidence type="ECO:0000256" key="16">
    <source>
        <dbReference type="ARBA" id="ARBA00033235"/>
    </source>
</evidence>
<feature type="domain" description="PEP-utilising enzyme mobile" evidence="21">
    <location>
        <begin position="152"/>
        <end position="223"/>
    </location>
</feature>
<comment type="function">
    <text evidence="3 17">General (non sugar-specific) component of the phosphoenolpyruvate-dependent sugar phosphotransferase system (sugar PTS). This major carbohydrate active-transport system catalyzes the phosphorylation of incoming sugar substrates concomitantly with their translocation across the cell membrane. Enzyme I transfers the phosphoryl group from phosphoenolpyruvate (PEP) to the phosphoryl carrier protein (HPr).</text>
</comment>
<accession>A0A1G6AAP1</accession>